<comment type="subcellular location">
    <subcellularLocation>
        <location evidence="1 10">Endoplasmic reticulum membrane</location>
        <topology evidence="1 10">Multi-pass membrane protein</topology>
    </subcellularLocation>
</comment>
<evidence type="ECO:0000256" key="7">
    <source>
        <dbReference type="ARBA" id="ARBA00023136"/>
    </source>
</evidence>
<feature type="transmembrane region" description="Helical" evidence="10">
    <location>
        <begin position="486"/>
        <end position="507"/>
    </location>
</feature>
<dbReference type="Pfam" id="PF04506">
    <property type="entry name" value="Rft-1"/>
    <property type="match status" value="1"/>
</dbReference>
<feature type="transmembrane region" description="Helical" evidence="10">
    <location>
        <begin position="452"/>
        <end position="474"/>
    </location>
</feature>
<comment type="similarity">
    <text evidence="3 10">Belongs to the RFT1 family.</text>
</comment>
<feature type="transmembrane region" description="Helical" evidence="10">
    <location>
        <begin position="366"/>
        <end position="388"/>
    </location>
</feature>
<keyword evidence="5 10" id="KW-0256">Endoplasmic reticulum</keyword>
<keyword evidence="7 10" id="KW-0472">Membrane</keyword>
<feature type="transmembrane region" description="Helical" evidence="10">
    <location>
        <begin position="324"/>
        <end position="346"/>
    </location>
</feature>
<keyword evidence="4 10" id="KW-0812">Transmembrane</keyword>
<feature type="transmembrane region" description="Helical" evidence="10">
    <location>
        <begin position="81"/>
        <end position="103"/>
    </location>
</feature>
<comment type="function">
    <text evidence="9 10">Intramembrane glycolipid transporter that operates in the biosynthetic pathway of dolichol-linked oligosaccharides, the glycan precursors employed in protein asparagine (N)-glycosylation. The sequential addition of sugars to dolichol pyrophosphate produces dolichol-linked oligosaccharides containing fourteen sugars, including two GlcNAcs, nine mannoses and three glucoses. Once assembled, the oligosaccharide is transferred from the lipid to nascent proteins by oligosaccharyltransferases. The assembly of dolichol-linked oligosaccharides begins on the cytosolic side of the endoplasmic reticulum membrane and finishes in its lumen. RFT1 could mediate the translocation of the cytosolically oriented intermediate DolPP-GlcNAc2Man5, produced by ALG11, into the ER lumen where dolichol-linked oligosaccharides assembly continues. However, the intramembrane lipid transporter activity could not be confirmed in vitro.</text>
</comment>
<sequence length="532" mass="57464">MSSSVLSASAKGATFLILLQVGSRALTFAVNQVLLRFLSPELLGVSAQLELYSISVLYFARESLRVALQRQASSVQAVVNLSYLAIFLGAPLAYVLAALWARSDVPAVAYFHQSLWLYAGATVLELLTEPAFVSAQQLMLYKIRASAETTATIVRCFSTCGFAIWASRSGRDPGASPFAVGQLTYACALLAIYTFRTTPIAKKEKFSLMLTSVEKSTSDDFILSRFSRTLSKLSLSLFIQSSVKFILTQGDSILITSMASLSDQGAYALAGNYGGLIARMLFQPIEESSRNLFAKLCSPPEPQQKAAKEGVRQARDILQNIIRFYNLISLAACAVGPTLAPLLLRVVAGSKWADTGAGEVLATYCYYIPLLALNGVTEAFVASVATSAELHAQSIYMGAFFAGFAGSAYLFLKVLELGAQGLVYANCVNMLLRIVFNIVFIKGFFGRNDESFDYLVTMPTGLSVAAAVSTPALLKVTAGRLASYGLISELVRVGGIAAMFAVSMLLFERAYLVQCYQMLRPEKLKPDSSKTQ</sequence>
<evidence type="ECO:0000256" key="10">
    <source>
        <dbReference type="RuleBase" id="RU365067"/>
    </source>
</evidence>
<dbReference type="Proteomes" id="UP000799776">
    <property type="component" value="Unassembled WGS sequence"/>
</dbReference>
<feature type="transmembrane region" description="Helical" evidence="10">
    <location>
        <begin position="178"/>
        <end position="195"/>
    </location>
</feature>
<keyword evidence="6 10" id="KW-1133">Transmembrane helix</keyword>
<gene>
    <name evidence="11" type="ORF">K490DRAFT_51754</name>
</gene>
<dbReference type="GO" id="GO:0005789">
    <property type="term" value="C:endoplasmic reticulum membrane"/>
    <property type="evidence" value="ECO:0007669"/>
    <property type="project" value="UniProtKB-SubCell"/>
</dbReference>
<evidence type="ECO:0000256" key="6">
    <source>
        <dbReference type="ARBA" id="ARBA00022989"/>
    </source>
</evidence>
<dbReference type="InterPro" id="IPR007594">
    <property type="entry name" value="RFT1"/>
</dbReference>
<feature type="transmembrane region" description="Helical" evidence="10">
    <location>
        <begin position="395"/>
        <end position="415"/>
    </location>
</feature>
<evidence type="ECO:0000256" key="4">
    <source>
        <dbReference type="ARBA" id="ARBA00022692"/>
    </source>
</evidence>
<evidence type="ECO:0000256" key="5">
    <source>
        <dbReference type="ARBA" id="ARBA00022824"/>
    </source>
</evidence>
<keyword evidence="12" id="KW-1185">Reference proteome</keyword>
<evidence type="ECO:0000256" key="3">
    <source>
        <dbReference type="ARBA" id="ARBA00010288"/>
    </source>
</evidence>
<dbReference type="GO" id="GO:0006488">
    <property type="term" value="P:dolichol-linked oligosaccharide biosynthetic process"/>
    <property type="evidence" value="ECO:0007669"/>
    <property type="project" value="InterPro"/>
</dbReference>
<dbReference type="GO" id="GO:0034203">
    <property type="term" value="P:glycolipid translocation"/>
    <property type="evidence" value="ECO:0007669"/>
    <property type="project" value="TreeGrafter"/>
</dbReference>
<dbReference type="OrthoDB" id="9979195at2759"/>
<dbReference type="EMBL" id="ML978789">
    <property type="protein sequence ID" value="KAF2083421.1"/>
    <property type="molecule type" value="Genomic_DNA"/>
</dbReference>
<evidence type="ECO:0000256" key="2">
    <source>
        <dbReference type="ARBA" id="ARBA00004922"/>
    </source>
</evidence>
<evidence type="ECO:0000256" key="9">
    <source>
        <dbReference type="ARBA" id="ARBA00045912"/>
    </source>
</evidence>
<comment type="caution">
    <text evidence="11">The sequence shown here is derived from an EMBL/GenBank/DDBJ whole genome shotgun (WGS) entry which is preliminary data.</text>
</comment>
<feature type="transmembrane region" description="Helical" evidence="10">
    <location>
        <begin position="421"/>
        <end position="440"/>
    </location>
</feature>
<dbReference type="PANTHER" id="PTHR13117">
    <property type="entry name" value="ENDOPLASMIC RETICULUM MULTISPAN TRANSMEMBRANE PROTEIN-RELATED"/>
    <property type="match status" value="1"/>
</dbReference>
<dbReference type="PANTHER" id="PTHR13117:SF5">
    <property type="entry name" value="PROTEIN RFT1 HOMOLOG"/>
    <property type="match status" value="1"/>
</dbReference>
<keyword evidence="10" id="KW-0813">Transport</keyword>
<dbReference type="AlphaFoldDB" id="A0A9P4HPU4"/>
<comment type="pathway">
    <text evidence="2">Protein modification; protein glycosylation.</text>
</comment>
<proteinExistence type="inferred from homology"/>
<reference evidence="11" key="1">
    <citation type="journal article" date="2020" name="Stud. Mycol.">
        <title>101 Dothideomycetes genomes: a test case for predicting lifestyles and emergence of pathogens.</title>
        <authorList>
            <person name="Haridas S."/>
            <person name="Albert R."/>
            <person name="Binder M."/>
            <person name="Bloem J."/>
            <person name="Labutti K."/>
            <person name="Salamov A."/>
            <person name="Andreopoulos B."/>
            <person name="Baker S."/>
            <person name="Barry K."/>
            <person name="Bills G."/>
            <person name="Bluhm B."/>
            <person name="Cannon C."/>
            <person name="Castanera R."/>
            <person name="Culley D."/>
            <person name="Daum C."/>
            <person name="Ezra D."/>
            <person name="Gonzalez J."/>
            <person name="Henrissat B."/>
            <person name="Kuo A."/>
            <person name="Liang C."/>
            <person name="Lipzen A."/>
            <person name="Lutzoni F."/>
            <person name="Magnuson J."/>
            <person name="Mondo S."/>
            <person name="Nolan M."/>
            <person name="Ohm R."/>
            <person name="Pangilinan J."/>
            <person name="Park H.-J."/>
            <person name="Ramirez L."/>
            <person name="Alfaro M."/>
            <person name="Sun H."/>
            <person name="Tritt A."/>
            <person name="Yoshinaga Y."/>
            <person name="Zwiers L.-H."/>
            <person name="Turgeon B."/>
            <person name="Goodwin S."/>
            <person name="Spatafora J."/>
            <person name="Crous P."/>
            <person name="Grigoriev I."/>
        </authorList>
    </citation>
    <scope>NUCLEOTIDE SEQUENCE</scope>
    <source>
        <strain evidence="11">CBS 121410</strain>
    </source>
</reference>
<comment type="caution">
    <text evidence="10">Lacks conserved residue(s) required for the propagation of feature annotation.</text>
</comment>
<evidence type="ECO:0000313" key="12">
    <source>
        <dbReference type="Proteomes" id="UP000799776"/>
    </source>
</evidence>
<accession>A0A9P4HPU4</accession>
<protein>
    <recommendedName>
        <fullName evidence="8 10">Man(5)GlcNAc(2)-PP-dolichol translocation protein RFT1</fullName>
    </recommendedName>
</protein>
<evidence type="ECO:0000313" key="11">
    <source>
        <dbReference type="EMBL" id="KAF2083421.1"/>
    </source>
</evidence>
<evidence type="ECO:0000256" key="1">
    <source>
        <dbReference type="ARBA" id="ARBA00004477"/>
    </source>
</evidence>
<evidence type="ECO:0000256" key="8">
    <source>
        <dbReference type="ARBA" id="ARBA00044793"/>
    </source>
</evidence>
<organism evidence="11 12">
    <name type="scientific">Saccharata proteae CBS 121410</name>
    <dbReference type="NCBI Taxonomy" id="1314787"/>
    <lineage>
        <taxon>Eukaryota</taxon>
        <taxon>Fungi</taxon>
        <taxon>Dikarya</taxon>
        <taxon>Ascomycota</taxon>
        <taxon>Pezizomycotina</taxon>
        <taxon>Dothideomycetes</taxon>
        <taxon>Dothideomycetes incertae sedis</taxon>
        <taxon>Botryosphaeriales</taxon>
        <taxon>Saccharataceae</taxon>
        <taxon>Saccharata</taxon>
    </lineage>
</organism>
<name>A0A9P4HPU4_9PEZI</name>